<gene>
    <name evidence="2" type="ORF">OU798_00660</name>
</gene>
<dbReference type="RefSeq" id="WP_343331170.1">
    <property type="nucleotide sequence ID" value="NZ_JAPOHD010000002.1"/>
</dbReference>
<feature type="domain" description="PKD" evidence="1">
    <location>
        <begin position="1062"/>
        <end position="1098"/>
    </location>
</feature>
<dbReference type="InterPro" id="IPR035986">
    <property type="entry name" value="PKD_dom_sf"/>
</dbReference>
<comment type="caution">
    <text evidence="2">The sequence shown here is derived from an EMBL/GenBank/DDBJ whole genome shotgun (WGS) entry which is preliminary data.</text>
</comment>
<dbReference type="Pfam" id="PF13585">
    <property type="entry name" value="CHU_C"/>
    <property type="match status" value="1"/>
</dbReference>
<dbReference type="InterPro" id="IPR022409">
    <property type="entry name" value="PKD/Chitinase_dom"/>
</dbReference>
<dbReference type="AlphaFoldDB" id="A0A9X3J4W4"/>
<feature type="domain" description="PKD" evidence="1">
    <location>
        <begin position="783"/>
        <end position="851"/>
    </location>
</feature>
<proteinExistence type="predicted"/>
<accession>A0A9X3J4W4</accession>
<organism evidence="2 3">
    <name type="scientific">Draconibacterium aestuarii</name>
    <dbReference type="NCBI Taxonomy" id="2998507"/>
    <lineage>
        <taxon>Bacteria</taxon>
        <taxon>Pseudomonadati</taxon>
        <taxon>Bacteroidota</taxon>
        <taxon>Bacteroidia</taxon>
        <taxon>Marinilabiliales</taxon>
        <taxon>Prolixibacteraceae</taxon>
        <taxon>Draconibacterium</taxon>
    </lineage>
</organism>
<dbReference type="SMART" id="SM00089">
    <property type="entry name" value="PKD"/>
    <property type="match status" value="2"/>
</dbReference>
<dbReference type="Gene3D" id="2.60.40.10">
    <property type="entry name" value="Immunoglobulins"/>
    <property type="match status" value="2"/>
</dbReference>
<dbReference type="Proteomes" id="UP001145087">
    <property type="component" value="Unassembled WGS sequence"/>
</dbReference>
<dbReference type="CDD" id="cd00146">
    <property type="entry name" value="PKD"/>
    <property type="match status" value="2"/>
</dbReference>
<dbReference type="SUPFAM" id="SSF49299">
    <property type="entry name" value="PKD domain"/>
    <property type="match status" value="2"/>
</dbReference>
<dbReference type="InterPro" id="IPR000601">
    <property type="entry name" value="PKD_dom"/>
</dbReference>
<dbReference type="InterPro" id="IPR035234">
    <property type="entry name" value="IgGFc-bd_N"/>
</dbReference>
<dbReference type="Pfam" id="PF18911">
    <property type="entry name" value="PKD_4"/>
    <property type="match status" value="2"/>
</dbReference>
<evidence type="ECO:0000313" key="2">
    <source>
        <dbReference type="EMBL" id="MCY1718831.1"/>
    </source>
</evidence>
<reference evidence="2" key="1">
    <citation type="submission" date="2022-11" db="EMBL/GenBank/DDBJ databases">
        <title>Marilongibacter aestuarii gen. nov., sp. nov., isolated from tidal flat sediment.</title>
        <authorList>
            <person name="Jiayan W."/>
        </authorList>
    </citation>
    <scope>NUCLEOTIDE SEQUENCE</scope>
    <source>
        <strain evidence="2">Z1-6</strain>
    </source>
</reference>
<dbReference type="EMBL" id="JAPOHD010000002">
    <property type="protein sequence ID" value="MCY1718831.1"/>
    <property type="molecule type" value="Genomic_DNA"/>
</dbReference>
<keyword evidence="3" id="KW-1185">Reference proteome</keyword>
<dbReference type="PROSITE" id="PS50093">
    <property type="entry name" value="PKD"/>
    <property type="match status" value="2"/>
</dbReference>
<dbReference type="InterPro" id="IPR013783">
    <property type="entry name" value="Ig-like_fold"/>
</dbReference>
<evidence type="ECO:0000259" key="1">
    <source>
        <dbReference type="PROSITE" id="PS50093"/>
    </source>
</evidence>
<protein>
    <submittedName>
        <fullName evidence="2">PKD domain-containing protein</fullName>
    </submittedName>
</protein>
<dbReference type="PANTHER" id="PTHR46534:SF1">
    <property type="entry name" value="IGGFC-BINDING PROTEIN N-TERMINAL DOMAIN-CONTAINING PROTEIN"/>
    <property type="match status" value="1"/>
</dbReference>
<dbReference type="Pfam" id="PF17517">
    <property type="entry name" value="IgGFc_binding"/>
    <property type="match status" value="1"/>
</dbReference>
<evidence type="ECO:0000313" key="3">
    <source>
        <dbReference type="Proteomes" id="UP001145087"/>
    </source>
</evidence>
<sequence>MKKQLISILLLLIIAPYSWCYEGADPCRKSTEGNDFWFGFMESRNYSANHYIEITVTAREATTFTITIGTNETPFQGVFSVAANNSQQIRIPWDMVEALGSESIENKGLHLVSQKPVNVYALNYDKNSADVAVIYPTESLGKEYFAMCYDVNINERNDGTYGNGRNSEFLVVASEDSTKVLIIPSKVTDQLVQAGDSINITLNKGEVYQVQSKNRNNLSGQGDLTQSYIKSSKPVAFYSGSLGTTVPATSGTSAWDHLYEQIPPIHSWGREYYTTPLKSRNSDRYRIIAAEDNTTIHISNKNNITLNRGEFEEIVLYSTEPSRIFSDKPIMVAQYSQSNNVDGTGDPFMIILSSVTQSKNDVTFVAYDSEIIQNYFVNIITLTEEINNIRLNGNSISGSFQAFPEGKYSFAQITINPGTHRIKNLNEDRGFLAYVYGYGGVESYGYGVGFNLDLVLDLGESINFNGDTLLLCYGESVTLDAGPYFDTYQWNTGDTTQILKIISGGEYSVKTTTIDGCQLEDSIYIYVSQPEVDLGIDYDEGCAPYSIELNGSDGFDKYIWQNQKDDTLSTSQFYTANITDEYRITVYNKYNCPARDTMNLVVFPVPDIEISGETLICGAKESELTVNISNAPESVWNYNGSFKWSSNNPSIVFSNQSHKKTTLETNDWGKFEIYYELTTTDACITIDTFRVQFEPTPTSAFKFVDDPDDECKGYSREVLYTGNATKNANYYWDYGGAKLIETFDWNNFTVSIGAYNSNPYLTLYVEENGCWSDTTAKLLGANPDFILETEKARGCDSLTVLFKGELNVEDALLFEWDFGDGSPIRNEQEVEHFYSSTGFYDVGLLITNTLSGCQIGFEIDSMIKVFPTPIAEITVDASICYPDSAELIYTHNIDSSICLWEFEGAHQSGTENDSILMIIDEPFGKAMLTVNEYGCISLPAETTLKRLPHFDFYTDFEEGCQPYSPEVFANAQDDFLDFTWLTDSLPHPIGNSTFFTFPDSGKVDVTLVATSTQTGCFDTLTKTDWIWIHPKPAAAFEVDYPVALLEHADITFSNYSESANYFFWDFGDEGTSTEDSPKHTYTQLGEYNSQLFVESDYGCKDTSAFVIKILPFSVFTPNAFRPDSEISENRTFMPVGVGADPSQFNLRIYDRWGQIIFESSSPEHPWDGTTKNGKPAPMGNYIWISNYYDIQGFEHNQKGQVVLVR</sequence>
<name>A0A9X3J4W4_9BACT</name>
<dbReference type="PANTHER" id="PTHR46534">
    <property type="entry name" value="IGGFC_BINDING DOMAIN-CONTAINING PROTEIN"/>
    <property type="match status" value="1"/>
</dbReference>